<dbReference type="Proteomes" id="UP001175261">
    <property type="component" value="Unassembled WGS sequence"/>
</dbReference>
<evidence type="ECO:0000256" key="1">
    <source>
        <dbReference type="SAM" id="Phobius"/>
    </source>
</evidence>
<dbReference type="EMBL" id="JAPDFR010000003">
    <property type="protein sequence ID" value="KAK0388054.1"/>
    <property type="molecule type" value="Genomic_DNA"/>
</dbReference>
<proteinExistence type="predicted"/>
<comment type="caution">
    <text evidence="3">The sequence shown here is derived from an EMBL/GenBank/DDBJ whole genome shotgun (WGS) entry which is preliminary data.</text>
</comment>
<feature type="signal peptide" evidence="2">
    <location>
        <begin position="1"/>
        <end position="22"/>
    </location>
</feature>
<evidence type="ECO:0000313" key="4">
    <source>
        <dbReference type="Proteomes" id="UP001175261"/>
    </source>
</evidence>
<keyword evidence="4" id="KW-1185">Reference proteome</keyword>
<feature type="chain" id="PRO_5041245956" evidence="2">
    <location>
        <begin position="23"/>
        <end position="264"/>
    </location>
</feature>
<keyword evidence="2" id="KW-0732">Signal</keyword>
<name>A0AA39L8S4_SARSR</name>
<feature type="transmembrane region" description="Helical" evidence="1">
    <location>
        <begin position="220"/>
        <end position="246"/>
    </location>
</feature>
<keyword evidence="1" id="KW-0812">Transmembrane</keyword>
<sequence>MILSNLLPVAATSLLFACSAFADKNYGEECTLTTCWASFNLECEEGPWYCSFNDSNSYPEFDRGDQHDPRLVIIDDDIEIEWRDQDKSHPVRVSWHWWAENDTDSTDELVDITGDDSTTIINFWKIIQDEFPNNHTNLTSWEVLGWLQNNDTDMVFAIYQPESPKYTQIQDEWNAEPGEHHLLDYSNSFKLSQYNGKWDSVRRYMNAQYSRGRKSVVGKWRMGVGIGVGVGVPLVTLIALLGGYILGKRAGTSNLRPISDNTSS</sequence>
<organism evidence="3 4">
    <name type="scientific">Sarocladium strictum</name>
    <name type="common">Black bundle disease fungus</name>
    <name type="synonym">Acremonium strictum</name>
    <dbReference type="NCBI Taxonomy" id="5046"/>
    <lineage>
        <taxon>Eukaryota</taxon>
        <taxon>Fungi</taxon>
        <taxon>Dikarya</taxon>
        <taxon>Ascomycota</taxon>
        <taxon>Pezizomycotina</taxon>
        <taxon>Sordariomycetes</taxon>
        <taxon>Hypocreomycetidae</taxon>
        <taxon>Hypocreales</taxon>
        <taxon>Sarocladiaceae</taxon>
        <taxon>Sarocladium</taxon>
    </lineage>
</organism>
<evidence type="ECO:0000256" key="2">
    <source>
        <dbReference type="SAM" id="SignalP"/>
    </source>
</evidence>
<accession>A0AA39L8S4</accession>
<gene>
    <name evidence="3" type="ORF">NLU13_4298</name>
</gene>
<dbReference type="AlphaFoldDB" id="A0AA39L8S4"/>
<keyword evidence="1" id="KW-0472">Membrane</keyword>
<protein>
    <submittedName>
        <fullName evidence="3">Uncharacterized protein</fullName>
    </submittedName>
</protein>
<evidence type="ECO:0000313" key="3">
    <source>
        <dbReference type="EMBL" id="KAK0388054.1"/>
    </source>
</evidence>
<keyword evidence="1" id="KW-1133">Transmembrane helix</keyword>
<reference evidence="3" key="1">
    <citation type="submission" date="2022-10" db="EMBL/GenBank/DDBJ databases">
        <title>Determination and structural analysis of whole genome sequence of Sarocladium strictum F4-1.</title>
        <authorList>
            <person name="Hu L."/>
            <person name="Jiang Y."/>
        </authorList>
    </citation>
    <scope>NUCLEOTIDE SEQUENCE</scope>
    <source>
        <strain evidence="3">F4-1</strain>
    </source>
</reference>